<evidence type="ECO:0000313" key="9">
    <source>
        <dbReference type="EMBL" id="KKA23005.1"/>
    </source>
</evidence>
<evidence type="ECO:0000256" key="3">
    <source>
        <dbReference type="ARBA" id="ARBA00022989"/>
    </source>
</evidence>
<evidence type="ECO:0000256" key="6">
    <source>
        <dbReference type="SAM" id="Phobius"/>
    </source>
</evidence>
<organism evidence="9 10">
    <name type="scientific">Rasamsonia emersonii (strain ATCC 16479 / CBS 393.64 / IMI 116815)</name>
    <dbReference type="NCBI Taxonomy" id="1408163"/>
    <lineage>
        <taxon>Eukaryota</taxon>
        <taxon>Fungi</taxon>
        <taxon>Dikarya</taxon>
        <taxon>Ascomycota</taxon>
        <taxon>Pezizomycotina</taxon>
        <taxon>Eurotiomycetes</taxon>
        <taxon>Eurotiomycetidae</taxon>
        <taxon>Eurotiales</taxon>
        <taxon>Trichocomaceae</taxon>
        <taxon>Rasamsonia</taxon>
    </lineage>
</organism>
<dbReference type="PANTHER" id="PTHR23112">
    <property type="entry name" value="G PROTEIN-COUPLED RECEPTOR 157-RELATED"/>
    <property type="match status" value="1"/>
</dbReference>
<feature type="transmembrane region" description="Helical" evidence="6">
    <location>
        <begin position="292"/>
        <end position="314"/>
    </location>
</feature>
<feature type="transmembrane region" description="Helical" evidence="6">
    <location>
        <begin position="89"/>
        <end position="116"/>
    </location>
</feature>
<dbReference type="OrthoDB" id="100006at2759"/>
<dbReference type="GO" id="GO:0005886">
    <property type="term" value="C:plasma membrane"/>
    <property type="evidence" value="ECO:0007669"/>
    <property type="project" value="TreeGrafter"/>
</dbReference>
<dbReference type="PANTHER" id="PTHR23112:SF41">
    <property type="entry name" value="G-PROTEIN COUPLED RECEPTORS FAMILY 1 PROFILE DOMAIN-CONTAINING PROTEIN-RELATED"/>
    <property type="match status" value="1"/>
</dbReference>
<comment type="caution">
    <text evidence="9">The sequence shown here is derived from an EMBL/GenBank/DDBJ whole genome shotgun (WGS) entry which is preliminary data.</text>
</comment>
<keyword evidence="10" id="KW-1185">Reference proteome</keyword>
<dbReference type="RefSeq" id="XP_013329617.1">
    <property type="nucleotide sequence ID" value="XM_013474163.1"/>
</dbReference>
<dbReference type="Proteomes" id="UP000053958">
    <property type="component" value="Unassembled WGS sequence"/>
</dbReference>
<feature type="transmembrane region" description="Helical" evidence="6">
    <location>
        <begin position="45"/>
        <end position="68"/>
    </location>
</feature>
<dbReference type="AlphaFoldDB" id="A0A0F4YY18"/>
<keyword evidence="3 6" id="KW-1133">Transmembrane helix</keyword>
<evidence type="ECO:0000256" key="4">
    <source>
        <dbReference type="ARBA" id="ARBA00023136"/>
    </source>
</evidence>
<keyword evidence="4 6" id="KW-0472">Membrane</keyword>
<protein>
    <submittedName>
        <fullName evidence="9">G protein-coupled receptor GprD</fullName>
    </submittedName>
</protein>
<feature type="transmembrane region" description="Helical" evidence="6">
    <location>
        <begin position="213"/>
        <end position="234"/>
    </location>
</feature>
<comment type="subcellular location">
    <subcellularLocation>
        <location evidence="1">Membrane</location>
        <topology evidence="1">Multi-pass membrane protein</topology>
    </subcellularLocation>
</comment>
<feature type="compositionally biased region" description="Basic and acidic residues" evidence="5">
    <location>
        <begin position="411"/>
        <end position="434"/>
    </location>
</feature>
<keyword evidence="2 6" id="KW-0812">Transmembrane</keyword>
<accession>A0A0F4YY18</accession>
<dbReference type="Pfam" id="PF11970">
    <property type="entry name" value="GPR_Gpa2_C"/>
    <property type="match status" value="1"/>
</dbReference>
<dbReference type="GeneID" id="25315318"/>
<keyword evidence="9" id="KW-0675">Receptor</keyword>
<evidence type="ECO:0000313" key="10">
    <source>
        <dbReference type="Proteomes" id="UP000053958"/>
    </source>
</evidence>
<dbReference type="GO" id="GO:0007189">
    <property type="term" value="P:adenylate cyclase-activating G protein-coupled receptor signaling pathway"/>
    <property type="evidence" value="ECO:0007669"/>
    <property type="project" value="TreeGrafter"/>
</dbReference>
<dbReference type="Pfam" id="PF11710">
    <property type="entry name" value="Git3"/>
    <property type="match status" value="1"/>
</dbReference>
<feature type="region of interest" description="Disordered" evidence="5">
    <location>
        <begin position="396"/>
        <end position="434"/>
    </location>
</feature>
<gene>
    <name evidence="9" type="ORF">T310_2967</name>
</gene>
<feature type="domain" description="Glucose receptor Git3-like N-terminal" evidence="7">
    <location>
        <begin position="50"/>
        <end position="239"/>
    </location>
</feature>
<sequence length="434" mass="49064">MTRLMQILRFVHGDYALQHHLAARQSTLDPSSQDLIVDDAQKQRFLAIGIVALISAVATLCLLSFLLYRIVFWRNYYKRPLTQNQYVLLIFNLILADFQQALGFMICLVWVSTGFVQHQTAACNLQGWLVQTGDPASGLFVLAIAIHTCAVVLRGRQLPHGVFVGCIIALWAFVLVLGFIPVGLFGSNTFVVSEAGWCWLSREHETVRLWDHYVWIFLSEFGTVVLYGIMFFYLRRRMMQAKIVHRGQEENLKRLNRVVIYMVVYPVIYVILSLPLAAGRMSVARHVVPSRSYFALAGAMMALSGFVDVLVYTLTRRHLLLETEQSTTDRHYAYSESNHAYQTQVSTTIGATSKKRPGIASRFRRDVKASATITSVNDDRDASTDDIVRKGDMELSEMAPPGIYQETTIEITHHPVEPEEPSDKKARSSGLAER</sequence>
<dbReference type="SUPFAM" id="SSF81321">
    <property type="entry name" value="Family A G protein-coupled receptor-like"/>
    <property type="match status" value="1"/>
</dbReference>
<dbReference type="InterPro" id="IPR023041">
    <property type="entry name" value="Glucose_rcpt_Git3-like_N"/>
</dbReference>
<proteinExistence type="predicted"/>
<name>A0A0F4YY18_RASE3</name>
<evidence type="ECO:0000256" key="5">
    <source>
        <dbReference type="SAM" id="MobiDB-lite"/>
    </source>
</evidence>
<feature type="transmembrane region" description="Helical" evidence="6">
    <location>
        <begin position="136"/>
        <end position="155"/>
    </location>
</feature>
<evidence type="ECO:0000256" key="2">
    <source>
        <dbReference type="ARBA" id="ARBA00022692"/>
    </source>
</evidence>
<feature type="transmembrane region" description="Helical" evidence="6">
    <location>
        <begin position="255"/>
        <end position="272"/>
    </location>
</feature>
<dbReference type="Gene3D" id="1.20.1070.10">
    <property type="entry name" value="Rhodopsin 7-helix transmembrane proteins"/>
    <property type="match status" value="1"/>
</dbReference>
<dbReference type="STRING" id="1408163.A0A0F4YY18"/>
<evidence type="ECO:0000259" key="8">
    <source>
        <dbReference type="Pfam" id="PF11970"/>
    </source>
</evidence>
<reference evidence="9 10" key="1">
    <citation type="submission" date="2015-04" db="EMBL/GenBank/DDBJ databases">
        <authorList>
            <person name="Heijne W.H."/>
            <person name="Fedorova N.D."/>
            <person name="Nierman W.C."/>
            <person name="Vollebregt A.W."/>
            <person name="Zhao Z."/>
            <person name="Wu L."/>
            <person name="Kumar M."/>
            <person name="Stam H."/>
            <person name="van den Berg M.A."/>
            <person name="Pel H.J."/>
        </authorList>
    </citation>
    <scope>NUCLEOTIDE SEQUENCE [LARGE SCALE GENOMIC DNA]</scope>
    <source>
        <strain evidence="9 10">CBS 393.64</strain>
    </source>
</reference>
<feature type="transmembrane region" description="Helical" evidence="6">
    <location>
        <begin position="162"/>
        <end position="184"/>
    </location>
</feature>
<evidence type="ECO:0000256" key="1">
    <source>
        <dbReference type="ARBA" id="ARBA00004141"/>
    </source>
</evidence>
<dbReference type="GO" id="GO:0004930">
    <property type="term" value="F:G protein-coupled receptor activity"/>
    <property type="evidence" value="ECO:0007669"/>
    <property type="project" value="TreeGrafter"/>
</dbReference>
<dbReference type="InterPro" id="IPR022596">
    <property type="entry name" value="GPR1/2/3_C"/>
</dbReference>
<dbReference type="EMBL" id="LASV01000113">
    <property type="protein sequence ID" value="KKA23005.1"/>
    <property type="molecule type" value="Genomic_DNA"/>
</dbReference>
<feature type="domain" description="G protein-coupled receptor GPR1/2/3 C-terminal" evidence="8">
    <location>
        <begin position="251"/>
        <end position="318"/>
    </location>
</feature>
<evidence type="ECO:0000259" key="7">
    <source>
        <dbReference type="Pfam" id="PF11710"/>
    </source>
</evidence>